<dbReference type="SUPFAM" id="SSF51905">
    <property type="entry name" value="FAD/NAD(P)-binding domain"/>
    <property type="match status" value="1"/>
</dbReference>
<evidence type="ECO:0000313" key="1">
    <source>
        <dbReference type="EMBL" id="GEB02440.1"/>
    </source>
</evidence>
<evidence type="ECO:0000313" key="2">
    <source>
        <dbReference type="Proteomes" id="UP000320772"/>
    </source>
</evidence>
<name>A0A4Y3LZN4_9PROT</name>
<dbReference type="Proteomes" id="UP000320772">
    <property type="component" value="Unassembled WGS sequence"/>
</dbReference>
<gene>
    <name evidence="1" type="ORF">GRO01_00160</name>
</gene>
<evidence type="ECO:0008006" key="3">
    <source>
        <dbReference type="Google" id="ProtNLM"/>
    </source>
</evidence>
<dbReference type="AlphaFoldDB" id="A0A4Y3LZN4"/>
<proteinExistence type="predicted"/>
<accession>A0A4Y3LZN4</accession>
<reference evidence="1 2" key="1">
    <citation type="submission" date="2019-06" db="EMBL/GenBank/DDBJ databases">
        <title>Whole genome shotgun sequence of Gluconobacter roseus NBRC 3990.</title>
        <authorList>
            <person name="Hosoyama A."/>
            <person name="Uohara A."/>
            <person name="Ohji S."/>
            <person name="Ichikawa N."/>
        </authorList>
    </citation>
    <scope>NUCLEOTIDE SEQUENCE [LARGE SCALE GENOMIC DNA]</scope>
    <source>
        <strain evidence="1 2">NBRC 3990</strain>
    </source>
</reference>
<organism evidence="1 2">
    <name type="scientific">Gluconobacter roseus NBRC 3990</name>
    <dbReference type="NCBI Taxonomy" id="1307950"/>
    <lineage>
        <taxon>Bacteria</taxon>
        <taxon>Pseudomonadati</taxon>
        <taxon>Pseudomonadota</taxon>
        <taxon>Alphaproteobacteria</taxon>
        <taxon>Acetobacterales</taxon>
        <taxon>Acetobacteraceae</taxon>
        <taxon>Gluconobacter</taxon>
    </lineage>
</organism>
<keyword evidence="2" id="KW-1185">Reference proteome</keyword>
<comment type="caution">
    <text evidence="1">The sequence shown here is derived from an EMBL/GenBank/DDBJ whole genome shotgun (WGS) entry which is preliminary data.</text>
</comment>
<dbReference type="InterPro" id="IPR036188">
    <property type="entry name" value="FAD/NAD-bd_sf"/>
</dbReference>
<dbReference type="EMBL" id="BJLY01000001">
    <property type="protein sequence ID" value="GEB02440.1"/>
    <property type="molecule type" value="Genomic_DNA"/>
</dbReference>
<sequence length="204" mass="22889">MDNAATALEQGAARVDILIRRKDIPRVNKFTGIGSQGVVQGFVNLPDEWKWRFLGGTLSAQTPPPRPSVLRVSQYPNAFFHLDCQIEEIAVEGEGLELTTSRGVLKTDFIIAATGFNVDLSKRPELQVFSDRIRFWKDRFVPAPDNCRNGVINSELANSPDLGSAFEFQPKVDVICPDLRNIHCFCFPATRVPRKGQWRHSGHQ</sequence>
<protein>
    <recommendedName>
        <fullName evidence="3">FAD/NAD(P)-binding domain-containing protein</fullName>
    </recommendedName>
</protein>